<dbReference type="EMBL" id="MCBS01014481">
    <property type="protein sequence ID" value="RKF84123.1"/>
    <property type="molecule type" value="Genomic_DNA"/>
</dbReference>
<dbReference type="Proteomes" id="UP000285326">
    <property type="component" value="Unassembled WGS sequence"/>
</dbReference>
<name>A0A420JBE0_9PEZI</name>
<evidence type="ECO:0000313" key="2">
    <source>
        <dbReference type="Proteomes" id="UP000285326"/>
    </source>
</evidence>
<gene>
    <name evidence="1" type="ORF">GcM1_144003</name>
</gene>
<evidence type="ECO:0000313" key="1">
    <source>
        <dbReference type="EMBL" id="RKF84123.1"/>
    </source>
</evidence>
<organism evidence="1 2">
    <name type="scientific">Golovinomyces cichoracearum</name>
    <dbReference type="NCBI Taxonomy" id="62708"/>
    <lineage>
        <taxon>Eukaryota</taxon>
        <taxon>Fungi</taxon>
        <taxon>Dikarya</taxon>
        <taxon>Ascomycota</taxon>
        <taxon>Pezizomycotina</taxon>
        <taxon>Leotiomycetes</taxon>
        <taxon>Erysiphales</taxon>
        <taxon>Erysiphaceae</taxon>
        <taxon>Golovinomyces</taxon>
    </lineage>
</organism>
<reference evidence="1 2" key="1">
    <citation type="journal article" date="2018" name="BMC Genomics">
        <title>Comparative genome analyses reveal sequence features reflecting distinct modes of host-adaptation between dicot and monocot powdery mildew.</title>
        <authorList>
            <person name="Wu Y."/>
            <person name="Ma X."/>
            <person name="Pan Z."/>
            <person name="Kale S.D."/>
            <person name="Song Y."/>
            <person name="King H."/>
            <person name="Zhang Q."/>
            <person name="Presley C."/>
            <person name="Deng X."/>
            <person name="Wei C.I."/>
            <person name="Xiao S."/>
        </authorList>
    </citation>
    <scope>NUCLEOTIDE SEQUENCE [LARGE SCALE GENOMIC DNA]</scope>
    <source>
        <strain evidence="1">UMSG1</strain>
    </source>
</reference>
<dbReference type="AlphaFoldDB" id="A0A420JBE0"/>
<accession>A0A420JBE0</accession>
<proteinExistence type="predicted"/>
<comment type="caution">
    <text evidence="1">The sequence shown here is derived from an EMBL/GenBank/DDBJ whole genome shotgun (WGS) entry which is preliminary data.</text>
</comment>
<sequence>MRPLELQDAVKFLDIRVVKKLGYTSQEILFGFQLVKPIGQMYPSANLVELQKFIRNFKKVDTEDDMCMAQLIFITIFKDDGKCAVQIDRNDSRVGSSSVFSPGSLFMLYDEAQAKKKLRAEYRGPFLILRYGRDHRRSYFLKQITGQPIYRTFHGDQLNHFRPREVYFIPKHEEGHLSYQNLRGKSTYAKLPSSATKGRVG</sequence>
<protein>
    <submittedName>
        <fullName evidence="1">Uncharacterized protein</fullName>
    </submittedName>
</protein>